<dbReference type="InParanoid" id="A0A6P9EFX5"/>
<keyword evidence="3" id="KW-1185">Reference proteome</keyword>
<proteinExistence type="inferred from homology"/>
<evidence type="ECO:0000256" key="2">
    <source>
        <dbReference type="SAM" id="SignalP"/>
    </source>
</evidence>
<keyword evidence="2" id="KW-0732">Signal</keyword>
<feature type="chain" id="PRO_5027909925" evidence="2">
    <location>
        <begin position="29"/>
        <end position="144"/>
    </location>
</feature>
<dbReference type="GeneID" id="109016919"/>
<evidence type="ECO:0000256" key="1">
    <source>
        <dbReference type="ARBA" id="ARBA00005598"/>
    </source>
</evidence>
<dbReference type="KEGG" id="jre:109016919"/>
<feature type="signal peptide" evidence="2">
    <location>
        <begin position="1"/>
        <end position="28"/>
    </location>
</feature>
<sequence>MSGLALKMSCSAPLLLAILTLFLKRYFSKEVHGSAQISESDIVQTCRRSLEERQSSNVWQFLEAINGRLDIIEGLRKLQCCSLIFVGDNSPFHSEALHMTSNLDRRYSALVEISMQIKLRVSLRIRLRPMSDMGSLVIVFGLAS</sequence>
<dbReference type="InterPro" id="IPR029058">
    <property type="entry name" value="AB_hydrolase_fold"/>
</dbReference>
<reference evidence="4" key="1">
    <citation type="submission" date="2025-08" db="UniProtKB">
        <authorList>
            <consortium name="RefSeq"/>
        </authorList>
    </citation>
    <scope>IDENTIFICATION</scope>
    <source>
        <tissue evidence="4">Leaves</tissue>
    </source>
</reference>
<comment type="similarity">
    <text evidence="1">Belongs to the NDRG family.</text>
</comment>
<accession>A0A6P9EFX5</accession>
<name>A0A6P9EFX5_JUGRE</name>
<dbReference type="AlphaFoldDB" id="A0A6P9EFX5"/>
<gene>
    <name evidence="4" type="primary">LOC109016919</name>
</gene>
<dbReference type="PANTHER" id="PTHR11034">
    <property type="entry name" value="N-MYC DOWNSTREAM REGULATED"/>
    <property type="match status" value="1"/>
</dbReference>
<dbReference type="Proteomes" id="UP000235220">
    <property type="component" value="Chromosome 5"/>
</dbReference>
<dbReference type="OrthoDB" id="10459282at2759"/>
<protein>
    <submittedName>
        <fullName evidence="4">Protein NDL2-like</fullName>
    </submittedName>
</protein>
<dbReference type="RefSeq" id="XP_035546241.1">
    <property type="nucleotide sequence ID" value="XM_035690348.1"/>
</dbReference>
<dbReference type="Gene3D" id="3.40.50.1820">
    <property type="entry name" value="alpha/beta hydrolase"/>
    <property type="match status" value="1"/>
</dbReference>
<organism evidence="3 4">
    <name type="scientific">Juglans regia</name>
    <name type="common">English walnut</name>
    <dbReference type="NCBI Taxonomy" id="51240"/>
    <lineage>
        <taxon>Eukaryota</taxon>
        <taxon>Viridiplantae</taxon>
        <taxon>Streptophyta</taxon>
        <taxon>Embryophyta</taxon>
        <taxon>Tracheophyta</taxon>
        <taxon>Spermatophyta</taxon>
        <taxon>Magnoliopsida</taxon>
        <taxon>eudicotyledons</taxon>
        <taxon>Gunneridae</taxon>
        <taxon>Pentapetalae</taxon>
        <taxon>rosids</taxon>
        <taxon>fabids</taxon>
        <taxon>Fagales</taxon>
        <taxon>Juglandaceae</taxon>
        <taxon>Juglans</taxon>
    </lineage>
</organism>
<dbReference type="Pfam" id="PF03096">
    <property type="entry name" value="Ndr"/>
    <property type="match status" value="1"/>
</dbReference>
<evidence type="ECO:0000313" key="3">
    <source>
        <dbReference type="Proteomes" id="UP000235220"/>
    </source>
</evidence>
<dbReference type="InterPro" id="IPR004142">
    <property type="entry name" value="NDRG"/>
</dbReference>
<evidence type="ECO:0000313" key="4">
    <source>
        <dbReference type="RefSeq" id="XP_035546241.1"/>
    </source>
</evidence>